<keyword evidence="2" id="KW-0378">Hydrolase</keyword>
<dbReference type="GO" id="GO:0016787">
    <property type="term" value="F:hydrolase activity"/>
    <property type="evidence" value="ECO:0007669"/>
    <property type="project" value="UniProtKB-KW"/>
</dbReference>
<evidence type="ECO:0000256" key="1">
    <source>
        <dbReference type="SAM" id="SignalP"/>
    </source>
</evidence>
<evidence type="ECO:0000313" key="3">
    <source>
        <dbReference type="Proteomes" id="UP000255382"/>
    </source>
</evidence>
<protein>
    <submittedName>
        <fullName evidence="2">Pectinesterase</fullName>
        <ecNumber evidence="2">3.1.2.-</ecNumber>
    </submittedName>
</protein>
<proteinExistence type="predicted"/>
<dbReference type="InterPro" id="IPR011050">
    <property type="entry name" value="Pectin_lyase_fold/virulence"/>
</dbReference>
<dbReference type="EMBL" id="UGLZ01000005">
    <property type="protein sequence ID" value="STV51141.1"/>
    <property type="molecule type" value="Genomic_DNA"/>
</dbReference>
<accession>A0A378BSX1</accession>
<reference evidence="2 3" key="1">
    <citation type="submission" date="2018-06" db="EMBL/GenBank/DDBJ databases">
        <authorList>
            <consortium name="Pathogen Informatics"/>
            <person name="Doyle S."/>
        </authorList>
    </citation>
    <scope>NUCLEOTIDE SEQUENCE [LARGE SCALE GENOMIC DNA]</scope>
    <source>
        <strain evidence="2 3">NCTC5050</strain>
    </source>
</reference>
<gene>
    <name evidence="2" type="primary">ybhC_1</name>
    <name evidence="2" type="ORF">NCTC5050_05633</name>
</gene>
<organism evidence="2 3">
    <name type="scientific">Klebsiella pneumoniae subsp. ozaenae</name>
    <dbReference type="NCBI Taxonomy" id="574"/>
    <lineage>
        <taxon>Bacteria</taxon>
        <taxon>Pseudomonadati</taxon>
        <taxon>Pseudomonadota</taxon>
        <taxon>Gammaproteobacteria</taxon>
        <taxon>Enterobacterales</taxon>
        <taxon>Enterobacteriaceae</taxon>
        <taxon>Klebsiella/Raoultella group</taxon>
        <taxon>Klebsiella</taxon>
        <taxon>Klebsiella pneumoniae complex</taxon>
    </lineage>
</organism>
<dbReference type="SUPFAM" id="SSF51126">
    <property type="entry name" value="Pectin lyase-like"/>
    <property type="match status" value="1"/>
</dbReference>
<dbReference type="EC" id="3.1.2.-" evidence="2"/>
<keyword evidence="3" id="KW-1185">Reference proteome</keyword>
<feature type="signal peptide" evidence="1">
    <location>
        <begin position="1"/>
        <end position="23"/>
    </location>
</feature>
<dbReference type="AlphaFoldDB" id="A0A378BSX1"/>
<sequence length="223" mass="23639">MNTYSVSRLALALAFGVTLSACSSTPADQQPSTQTAPGTTARPILNAEEAKNFTPAAYFQSLAPNAAAWTPSAISLPAQPDFIVGPAGTQGVTHTTIQAAVDAAIARHSNRRLYIAIMPGEYPGTVYVPAAPGALTLYGTGDKPIDVKISEAIDSEMDRNTWRRLVNPGGKYMPGKPAWYMFDSCQSKSAATVGVMCSAVFWSQNNGLQLQNLTIANNLGEQR</sequence>
<dbReference type="InterPro" id="IPR012334">
    <property type="entry name" value="Pectin_lyas_fold"/>
</dbReference>
<dbReference type="Proteomes" id="UP000255382">
    <property type="component" value="Unassembled WGS sequence"/>
</dbReference>
<evidence type="ECO:0000313" key="2">
    <source>
        <dbReference type="EMBL" id="STV51141.1"/>
    </source>
</evidence>
<keyword evidence="1" id="KW-0732">Signal</keyword>
<feature type="chain" id="PRO_5016928342" evidence="1">
    <location>
        <begin position="24"/>
        <end position="223"/>
    </location>
</feature>
<name>A0A378BSX1_KLEPO</name>
<dbReference type="Gene3D" id="2.160.20.10">
    <property type="entry name" value="Single-stranded right-handed beta-helix, Pectin lyase-like"/>
    <property type="match status" value="1"/>
</dbReference>